<evidence type="ECO:0000313" key="3">
    <source>
        <dbReference type="EMBL" id="OGX89614.1"/>
    </source>
</evidence>
<dbReference type="PANTHER" id="PTHR30441">
    <property type="entry name" value="DUF748 DOMAIN-CONTAINING PROTEIN"/>
    <property type="match status" value="1"/>
</dbReference>
<sequence>MRKVLLGFGVFLVVLVAALALAPVLFKDKLRALADQQIAQRVRATVQYDPANIDVSLLSSFPDMTVNIRELRVIGLDSFRRDTLAYLPNLRVGLDIMSVVRGGQIDIKTIELERPDLSLRVLKSGRANWDVMISDSAAAAKGQDTSQVHLAIKSWKMTDGRLRYEDLTLPFSMQAAGVNHSGSGDFASNVFDMVSQTTATDLDMTYDGVAYVSNKQLDADVTMEMDLSKSLYTFKDNKIKLNDFPFSFAGAIGLPNEKDITYDLTFKALETDFKTLLSLVPGVFTEKFKNIETSGKVAFDGYYKGTQNDLLMPGYGVNLVVTNGQFKYPDLPQAAKNINLKMQVDNPSGFTNNVKVNIPQFHLDLGPNPVDGNITIDGLAPMKVDGRVKANVNLAEALKVYPVKDLAMRGQLFVDGTAKGIYSKTQMPVVNAAIRLTNGFVKSAQFPAPIENINLSGTVVNTTGKVNDTQINLPQFRMVLEGEPLEGRLTARNIDKPVFDANVRGTVDLTKITKIFPLEGMTVTGRVAGNIAAKGNMADVEAGRYQNVVASGTVKATNVTYKSKDLPQGVRISSGTATFNNNQIAVQSLNGTAGSSDFAASGTVSNYLGYLFTPGQSLKGNMTVNSRNFNVNEWMVDEVSAKPTATGGKAPAKAEGVLQIPKYFDLVLNSNVDNVTYDNLKLTNAKGTVTVRDETAKLSNMTFNTLGGTFGTTGSYSSKNLAHPTFDFGLNIQNLNIQNAFSAFNTIKKLVPLAGQVEGIFGTKFSLSGEMGPDMFPNLSTLTGKGVIDVVKAAINQSEVMSKIASLTTLPELKTLLVVNKEIQANIVNGNLVVQPFDLAIGDVKMTFGGSNSLGGALAYVTALNVPTGKLGNALNSKLTQLTGVKDIQGTERVTLGLNIGGTMTNPIVQLTSGSVKDQGKAIVTNVVKTKLTDALMGLATKNKAKQDSTQVVTDAADQTAEEKARIAAEKAKLEAQARLRNQVGKGLNSLFGKPTPTPKPVPKPAPTPPLDSSPADTTKP</sequence>
<proteinExistence type="predicted"/>
<dbReference type="GO" id="GO:0090313">
    <property type="term" value="P:regulation of protein targeting to membrane"/>
    <property type="evidence" value="ECO:0007669"/>
    <property type="project" value="TreeGrafter"/>
</dbReference>
<dbReference type="STRING" id="1908237.BEN47_06980"/>
<dbReference type="PANTHER" id="PTHR30441:SF8">
    <property type="entry name" value="DUF748 DOMAIN-CONTAINING PROTEIN"/>
    <property type="match status" value="1"/>
</dbReference>
<feature type="compositionally biased region" description="Pro residues" evidence="1">
    <location>
        <begin position="996"/>
        <end position="1012"/>
    </location>
</feature>
<dbReference type="Pfam" id="PF05170">
    <property type="entry name" value="AsmA"/>
    <property type="match status" value="1"/>
</dbReference>
<comment type="caution">
    <text evidence="3">The sequence shown here is derived from an EMBL/GenBank/DDBJ whole genome shotgun (WGS) entry which is preliminary data.</text>
</comment>
<dbReference type="EMBL" id="MDZB01000011">
    <property type="protein sequence ID" value="OGX89614.1"/>
    <property type="molecule type" value="Genomic_DNA"/>
</dbReference>
<name>A0A1G1TFH3_9BACT</name>
<dbReference type="RefSeq" id="WP_070724268.1">
    <property type="nucleotide sequence ID" value="NZ_MDZB01000011.1"/>
</dbReference>
<accession>A0A1G1TFH3</accession>
<dbReference type="AlphaFoldDB" id="A0A1G1TFH3"/>
<organism evidence="3 4">
    <name type="scientific">Hymenobacter lapidarius</name>
    <dbReference type="NCBI Taxonomy" id="1908237"/>
    <lineage>
        <taxon>Bacteria</taxon>
        <taxon>Pseudomonadati</taxon>
        <taxon>Bacteroidota</taxon>
        <taxon>Cytophagia</taxon>
        <taxon>Cytophagales</taxon>
        <taxon>Hymenobacteraceae</taxon>
        <taxon>Hymenobacter</taxon>
    </lineage>
</organism>
<feature type="region of interest" description="Disordered" evidence="1">
    <location>
        <begin position="985"/>
        <end position="1021"/>
    </location>
</feature>
<evidence type="ECO:0000313" key="4">
    <source>
        <dbReference type="Proteomes" id="UP000176294"/>
    </source>
</evidence>
<dbReference type="OrthoDB" id="596403at2"/>
<dbReference type="GO" id="GO:0005886">
    <property type="term" value="C:plasma membrane"/>
    <property type="evidence" value="ECO:0007669"/>
    <property type="project" value="TreeGrafter"/>
</dbReference>
<dbReference type="InterPro" id="IPR007844">
    <property type="entry name" value="AsmA"/>
</dbReference>
<feature type="domain" description="AsmA" evidence="2">
    <location>
        <begin position="3"/>
        <end position="228"/>
    </location>
</feature>
<evidence type="ECO:0000259" key="2">
    <source>
        <dbReference type="Pfam" id="PF05170"/>
    </source>
</evidence>
<evidence type="ECO:0000256" key="1">
    <source>
        <dbReference type="SAM" id="MobiDB-lite"/>
    </source>
</evidence>
<reference evidence="3 4" key="1">
    <citation type="submission" date="2016-08" db="EMBL/GenBank/DDBJ databases">
        <title>Hymenobacter coccineus sp. nov., Hymenobacter lapidarius sp. nov. and Hymenobacter glacialis sp. nov., isolated from Antarctic soil.</title>
        <authorList>
            <person name="Sedlacek I."/>
            <person name="Kralova S."/>
            <person name="Kyrova K."/>
            <person name="Maslanova I."/>
            <person name="Stankova E."/>
            <person name="Vrbovska V."/>
            <person name="Nemec M."/>
            <person name="Bartak M."/>
            <person name="Svec P."/>
            <person name="Busse H.-J."/>
            <person name="Pantucek R."/>
        </authorList>
    </citation>
    <scope>NUCLEOTIDE SEQUENCE [LARGE SCALE GENOMIC DNA]</scope>
    <source>
        <strain evidence="3 4">CCM 8643</strain>
    </source>
</reference>
<protein>
    <recommendedName>
        <fullName evidence="2">AsmA domain-containing protein</fullName>
    </recommendedName>
</protein>
<dbReference type="Proteomes" id="UP000176294">
    <property type="component" value="Unassembled WGS sequence"/>
</dbReference>
<dbReference type="InterPro" id="IPR052894">
    <property type="entry name" value="AsmA-related"/>
</dbReference>
<gene>
    <name evidence="3" type="ORF">BEN47_06980</name>
</gene>
<keyword evidence="4" id="KW-1185">Reference proteome</keyword>